<reference evidence="1 2" key="1">
    <citation type="submission" date="2020-10" db="EMBL/GenBank/DDBJ databases">
        <title>The Coptis chinensis genome and diversification of protoberbering-type alkaloids.</title>
        <authorList>
            <person name="Wang B."/>
            <person name="Shu S."/>
            <person name="Song C."/>
            <person name="Liu Y."/>
        </authorList>
    </citation>
    <scope>NUCLEOTIDE SEQUENCE [LARGE SCALE GENOMIC DNA]</scope>
    <source>
        <strain evidence="1">HL-2020</strain>
        <tissue evidence="1">Leaf</tissue>
    </source>
</reference>
<proteinExistence type="predicted"/>
<dbReference type="OrthoDB" id="417450at2759"/>
<accession>A0A835HJP1</accession>
<dbReference type="EMBL" id="JADFTS010000007">
    <property type="protein sequence ID" value="KAF9599567.1"/>
    <property type="molecule type" value="Genomic_DNA"/>
</dbReference>
<dbReference type="GO" id="GO:0000774">
    <property type="term" value="F:adenyl-nucleotide exchange factor activity"/>
    <property type="evidence" value="ECO:0007669"/>
    <property type="project" value="TreeGrafter"/>
</dbReference>
<dbReference type="PANTHER" id="PTHR12329:SF11">
    <property type="entry name" value="BAG FAMILY MOLECULAR CHAPERONE REGULATOR 1"/>
    <property type="match status" value="1"/>
</dbReference>
<protein>
    <submittedName>
        <fullName evidence="1">Uncharacterized protein</fullName>
    </submittedName>
</protein>
<sequence length="117" mass="13016">MRKTAKMEKAAKSVSEISLEVDKLSGQVKLDAIMVDGDVKLQRRMQQWGSLNPEADSEEFSWLKSSANPTPTKATAVVAVVTTKWETFDPAPPLIRYPSTPDATTTPANKLTWEFFE</sequence>
<dbReference type="Gene3D" id="1.20.58.120">
    <property type="entry name" value="BAG domain"/>
    <property type="match status" value="1"/>
</dbReference>
<evidence type="ECO:0000313" key="1">
    <source>
        <dbReference type="EMBL" id="KAF9599567.1"/>
    </source>
</evidence>
<dbReference type="GO" id="GO:0005737">
    <property type="term" value="C:cytoplasm"/>
    <property type="evidence" value="ECO:0007669"/>
    <property type="project" value="TreeGrafter"/>
</dbReference>
<gene>
    <name evidence="1" type="ORF">IFM89_039383</name>
</gene>
<keyword evidence="2" id="KW-1185">Reference proteome</keyword>
<dbReference type="AlphaFoldDB" id="A0A835HJP1"/>
<dbReference type="Proteomes" id="UP000631114">
    <property type="component" value="Unassembled WGS sequence"/>
</dbReference>
<dbReference type="InterPro" id="IPR036533">
    <property type="entry name" value="BAG_dom_sf"/>
</dbReference>
<evidence type="ECO:0000313" key="2">
    <source>
        <dbReference type="Proteomes" id="UP000631114"/>
    </source>
</evidence>
<comment type="caution">
    <text evidence="1">The sequence shown here is derived from an EMBL/GenBank/DDBJ whole genome shotgun (WGS) entry which is preliminary data.</text>
</comment>
<organism evidence="1 2">
    <name type="scientific">Coptis chinensis</name>
    <dbReference type="NCBI Taxonomy" id="261450"/>
    <lineage>
        <taxon>Eukaryota</taxon>
        <taxon>Viridiplantae</taxon>
        <taxon>Streptophyta</taxon>
        <taxon>Embryophyta</taxon>
        <taxon>Tracheophyta</taxon>
        <taxon>Spermatophyta</taxon>
        <taxon>Magnoliopsida</taxon>
        <taxon>Ranunculales</taxon>
        <taxon>Ranunculaceae</taxon>
        <taxon>Coptidoideae</taxon>
        <taxon>Coptis</taxon>
    </lineage>
</organism>
<dbReference type="PANTHER" id="PTHR12329">
    <property type="entry name" value="BCL2-ASSOCIATED ATHANOGENE"/>
    <property type="match status" value="1"/>
</dbReference>
<name>A0A835HJP1_9MAGN</name>
<dbReference type="GO" id="GO:0050821">
    <property type="term" value="P:protein stabilization"/>
    <property type="evidence" value="ECO:0007669"/>
    <property type="project" value="TreeGrafter"/>
</dbReference>
<dbReference type="GO" id="GO:0051087">
    <property type="term" value="F:protein-folding chaperone binding"/>
    <property type="evidence" value="ECO:0007669"/>
    <property type="project" value="InterPro"/>
</dbReference>
<dbReference type="InterPro" id="IPR039773">
    <property type="entry name" value="BAG_chaperone_regulator"/>
</dbReference>